<comment type="cofactor">
    <cofactor evidence="2">
        <name>Mg(2+)</name>
        <dbReference type="ChEBI" id="CHEBI:18420"/>
    </cofactor>
</comment>
<dbReference type="NCBIfam" id="TIGR01509">
    <property type="entry name" value="HAD-SF-IA-v3"/>
    <property type="match status" value="1"/>
</dbReference>
<dbReference type="GO" id="GO:0008967">
    <property type="term" value="F:phosphoglycolate phosphatase activity"/>
    <property type="evidence" value="ECO:0007669"/>
    <property type="project" value="UniProtKB-EC"/>
</dbReference>
<dbReference type="PANTHER" id="PTHR43434:SF1">
    <property type="entry name" value="PHOSPHOGLYCOLATE PHOSPHATASE"/>
    <property type="match status" value="1"/>
</dbReference>
<dbReference type="GO" id="GO:0006281">
    <property type="term" value="P:DNA repair"/>
    <property type="evidence" value="ECO:0007669"/>
    <property type="project" value="TreeGrafter"/>
</dbReference>
<sequence>MEFKHIEAWLIDLDGTLVDTLGDFVAALQPVAQALGAPAATAEQVRRLIGRGGAQLVRDLLQLWQQPESAFEPAWALYERHYREVNGKHASVFEGVVPGLKALRAHGWRLVCVTNKPQANAEALLAALGLRDDFEAVVGGGPNLRPKPEPDALLRACELLGLAPARVGMVGDSANDAEAARAAGCGALVLLRHGYNHGEPIDSVPADWHLDRLDQGFNRDGTSSPCPAAVP</sequence>
<evidence type="ECO:0000256" key="8">
    <source>
        <dbReference type="ARBA" id="ARBA00022842"/>
    </source>
</evidence>
<gene>
    <name evidence="10" type="ORF">HNQ51_003163</name>
</gene>
<keyword evidence="6" id="KW-0479">Metal-binding</keyword>
<keyword evidence="8" id="KW-0460">Magnesium</keyword>
<comment type="catalytic activity">
    <reaction evidence="1">
        <text>2-phosphoglycolate + H2O = glycolate + phosphate</text>
        <dbReference type="Rhea" id="RHEA:14369"/>
        <dbReference type="ChEBI" id="CHEBI:15377"/>
        <dbReference type="ChEBI" id="CHEBI:29805"/>
        <dbReference type="ChEBI" id="CHEBI:43474"/>
        <dbReference type="ChEBI" id="CHEBI:58033"/>
        <dbReference type="EC" id="3.1.3.18"/>
    </reaction>
</comment>
<dbReference type="SFLD" id="SFLDG01135">
    <property type="entry name" value="C1.5.6:_HAD__Beta-PGM__Phospha"/>
    <property type="match status" value="1"/>
</dbReference>
<evidence type="ECO:0000256" key="6">
    <source>
        <dbReference type="ARBA" id="ARBA00022723"/>
    </source>
</evidence>
<dbReference type="RefSeq" id="WP_138855345.1">
    <property type="nucleotide sequence ID" value="NZ_CP040709.1"/>
</dbReference>
<dbReference type="NCBIfam" id="TIGR01449">
    <property type="entry name" value="PGP_bact"/>
    <property type="match status" value="1"/>
</dbReference>
<evidence type="ECO:0000256" key="4">
    <source>
        <dbReference type="ARBA" id="ARBA00006171"/>
    </source>
</evidence>
<dbReference type="InterPro" id="IPR050155">
    <property type="entry name" value="HAD-like_hydrolase_sf"/>
</dbReference>
<name>A0A840SA04_9BURK</name>
<organism evidence="10 11">
    <name type="scientific">Inhella inkyongensis</name>
    <dbReference type="NCBI Taxonomy" id="392593"/>
    <lineage>
        <taxon>Bacteria</taxon>
        <taxon>Pseudomonadati</taxon>
        <taxon>Pseudomonadota</taxon>
        <taxon>Betaproteobacteria</taxon>
        <taxon>Burkholderiales</taxon>
        <taxon>Sphaerotilaceae</taxon>
        <taxon>Inhella</taxon>
    </lineage>
</organism>
<dbReference type="Gene3D" id="3.40.50.1000">
    <property type="entry name" value="HAD superfamily/HAD-like"/>
    <property type="match status" value="1"/>
</dbReference>
<dbReference type="NCBIfam" id="TIGR01549">
    <property type="entry name" value="HAD-SF-IA-v1"/>
    <property type="match status" value="1"/>
</dbReference>
<evidence type="ECO:0000256" key="3">
    <source>
        <dbReference type="ARBA" id="ARBA00004818"/>
    </source>
</evidence>
<proteinExistence type="inferred from homology"/>
<dbReference type="GO" id="GO:0046872">
    <property type="term" value="F:metal ion binding"/>
    <property type="evidence" value="ECO:0007669"/>
    <property type="project" value="UniProtKB-KW"/>
</dbReference>
<reference evidence="10 11" key="1">
    <citation type="submission" date="2020-08" db="EMBL/GenBank/DDBJ databases">
        <title>Genomic Encyclopedia of Type Strains, Phase IV (KMG-IV): sequencing the most valuable type-strain genomes for metagenomic binning, comparative biology and taxonomic classification.</title>
        <authorList>
            <person name="Goeker M."/>
        </authorList>
    </citation>
    <scope>NUCLEOTIDE SEQUENCE [LARGE SCALE GENOMIC DNA]</scope>
    <source>
        <strain evidence="10 11">DSM 23958</strain>
    </source>
</reference>
<dbReference type="Pfam" id="PF00702">
    <property type="entry name" value="Hydrolase"/>
    <property type="match status" value="1"/>
</dbReference>
<dbReference type="OrthoDB" id="9807630at2"/>
<accession>A0A840SA04</accession>
<comment type="pathway">
    <text evidence="3">Organic acid metabolism; glycolate biosynthesis; glycolate from 2-phosphoglycolate: step 1/1.</text>
</comment>
<evidence type="ECO:0000256" key="2">
    <source>
        <dbReference type="ARBA" id="ARBA00001946"/>
    </source>
</evidence>
<dbReference type="GO" id="GO:0005975">
    <property type="term" value="P:carbohydrate metabolic process"/>
    <property type="evidence" value="ECO:0007669"/>
    <property type="project" value="InterPro"/>
</dbReference>
<evidence type="ECO:0000256" key="9">
    <source>
        <dbReference type="ARBA" id="ARBA00023277"/>
    </source>
</evidence>
<dbReference type="Proteomes" id="UP000554837">
    <property type="component" value="Unassembled WGS sequence"/>
</dbReference>
<dbReference type="InterPro" id="IPR006439">
    <property type="entry name" value="HAD-SF_hydro_IA"/>
</dbReference>
<keyword evidence="11" id="KW-1185">Reference proteome</keyword>
<dbReference type="InterPro" id="IPR023214">
    <property type="entry name" value="HAD_sf"/>
</dbReference>
<dbReference type="SFLD" id="SFLDS00003">
    <property type="entry name" value="Haloacid_Dehalogenase"/>
    <property type="match status" value="1"/>
</dbReference>
<dbReference type="GO" id="GO:0005829">
    <property type="term" value="C:cytosol"/>
    <property type="evidence" value="ECO:0007669"/>
    <property type="project" value="TreeGrafter"/>
</dbReference>
<dbReference type="InterPro" id="IPR037512">
    <property type="entry name" value="PGPase_prok"/>
</dbReference>
<dbReference type="AlphaFoldDB" id="A0A840SA04"/>
<dbReference type="SFLD" id="SFLDG01129">
    <property type="entry name" value="C1.5:_HAD__Beta-PGM__Phosphata"/>
    <property type="match status" value="1"/>
</dbReference>
<protein>
    <recommendedName>
        <fullName evidence="5">phosphoglycolate phosphatase</fullName>
        <ecNumber evidence="5">3.1.3.18</ecNumber>
    </recommendedName>
</protein>
<keyword evidence="9" id="KW-0119">Carbohydrate metabolism</keyword>
<dbReference type="EC" id="3.1.3.18" evidence="5"/>
<evidence type="ECO:0000256" key="5">
    <source>
        <dbReference type="ARBA" id="ARBA00013078"/>
    </source>
</evidence>
<dbReference type="Gene3D" id="1.10.150.240">
    <property type="entry name" value="Putative phosphatase, domain 2"/>
    <property type="match status" value="1"/>
</dbReference>
<dbReference type="InterPro" id="IPR023198">
    <property type="entry name" value="PGP-like_dom2"/>
</dbReference>
<evidence type="ECO:0000256" key="7">
    <source>
        <dbReference type="ARBA" id="ARBA00022801"/>
    </source>
</evidence>
<dbReference type="SUPFAM" id="SSF56784">
    <property type="entry name" value="HAD-like"/>
    <property type="match status" value="1"/>
</dbReference>
<evidence type="ECO:0000313" key="11">
    <source>
        <dbReference type="Proteomes" id="UP000554837"/>
    </source>
</evidence>
<evidence type="ECO:0000256" key="1">
    <source>
        <dbReference type="ARBA" id="ARBA00000830"/>
    </source>
</evidence>
<evidence type="ECO:0000313" key="10">
    <source>
        <dbReference type="EMBL" id="MBB5205836.1"/>
    </source>
</evidence>
<dbReference type="InterPro" id="IPR036412">
    <property type="entry name" value="HAD-like_sf"/>
</dbReference>
<dbReference type="EMBL" id="JACHHO010000005">
    <property type="protein sequence ID" value="MBB5205836.1"/>
    <property type="molecule type" value="Genomic_DNA"/>
</dbReference>
<comment type="similarity">
    <text evidence="4">Belongs to the HAD-like hydrolase superfamily. CbbY/CbbZ/Gph/YieH family.</text>
</comment>
<keyword evidence="7 10" id="KW-0378">Hydrolase</keyword>
<comment type="caution">
    <text evidence="10">The sequence shown here is derived from an EMBL/GenBank/DDBJ whole genome shotgun (WGS) entry which is preliminary data.</text>
</comment>
<dbReference type="PANTHER" id="PTHR43434">
    <property type="entry name" value="PHOSPHOGLYCOLATE PHOSPHATASE"/>
    <property type="match status" value="1"/>
</dbReference>